<evidence type="ECO:0000313" key="3">
    <source>
        <dbReference type="Proteomes" id="UP001642360"/>
    </source>
</evidence>
<dbReference type="AlphaFoldDB" id="A0ABC8SPN0"/>
<evidence type="ECO:0000256" key="1">
    <source>
        <dbReference type="SAM" id="MobiDB-lite"/>
    </source>
</evidence>
<dbReference type="Proteomes" id="UP001642360">
    <property type="component" value="Unassembled WGS sequence"/>
</dbReference>
<gene>
    <name evidence="2" type="ORF">ILEXP_LOCUS27758</name>
</gene>
<reference evidence="2 3" key="1">
    <citation type="submission" date="2024-02" db="EMBL/GenBank/DDBJ databases">
        <authorList>
            <person name="Vignale AGUSTIN F."/>
            <person name="Sosa J E."/>
            <person name="Modenutti C."/>
        </authorList>
    </citation>
    <scope>NUCLEOTIDE SEQUENCE [LARGE SCALE GENOMIC DNA]</scope>
</reference>
<feature type="compositionally biased region" description="Basic and acidic residues" evidence="1">
    <location>
        <begin position="47"/>
        <end position="64"/>
    </location>
</feature>
<organism evidence="2 3">
    <name type="scientific">Ilex paraguariensis</name>
    <name type="common">yerba mate</name>
    <dbReference type="NCBI Taxonomy" id="185542"/>
    <lineage>
        <taxon>Eukaryota</taxon>
        <taxon>Viridiplantae</taxon>
        <taxon>Streptophyta</taxon>
        <taxon>Embryophyta</taxon>
        <taxon>Tracheophyta</taxon>
        <taxon>Spermatophyta</taxon>
        <taxon>Magnoliopsida</taxon>
        <taxon>eudicotyledons</taxon>
        <taxon>Gunneridae</taxon>
        <taxon>Pentapetalae</taxon>
        <taxon>asterids</taxon>
        <taxon>campanulids</taxon>
        <taxon>Aquifoliales</taxon>
        <taxon>Aquifoliaceae</taxon>
        <taxon>Ilex</taxon>
    </lineage>
</organism>
<keyword evidence="3" id="KW-1185">Reference proteome</keyword>
<dbReference type="Gene3D" id="3.30.890.10">
    <property type="entry name" value="Methyl-cpg-binding Protein 2, Chain A"/>
    <property type="match status" value="1"/>
</dbReference>
<proteinExistence type="predicted"/>
<dbReference type="EMBL" id="CAUOFW020003292">
    <property type="protein sequence ID" value="CAK9159080.1"/>
    <property type="molecule type" value="Genomic_DNA"/>
</dbReference>
<accession>A0ABC8SPN0</accession>
<feature type="region of interest" description="Disordered" evidence="1">
    <location>
        <begin position="1"/>
        <end position="114"/>
    </location>
</feature>
<feature type="compositionally biased region" description="Polar residues" evidence="1">
    <location>
        <begin position="1"/>
        <end position="11"/>
    </location>
</feature>
<protein>
    <submittedName>
        <fullName evidence="2">Uncharacterized protein</fullName>
    </submittedName>
</protein>
<sequence length="160" mass="17860">MSEPSGNGANNHTDDPTANPPERNRPVGDQFPLDPLLRPGEYIDGGTDNREDKNRVVDHTESHQVEPPNSASDEQRKCHSVAEPTTATPQSQQRRRRPPEDMAAMGERPEWLPAEWKTYTKTRSSGASAGTVDRLKGVKHVKYHTGLLEEKFSLPDILKL</sequence>
<comment type="caution">
    <text evidence="2">The sequence shown here is derived from an EMBL/GenBank/DDBJ whole genome shotgun (WGS) entry which is preliminary data.</text>
</comment>
<name>A0ABC8SPN0_9AQUA</name>
<evidence type="ECO:0000313" key="2">
    <source>
        <dbReference type="EMBL" id="CAK9159080.1"/>
    </source>
</evidence>